<dbReference type="PANTHER" id="PTHR31636">
    <property type="entry name" value="OSJNBA0084A10.13 PROTEIN-RELATED"/>
    <property type="match status" value="1"/>
</dbReference>
<proteinExistence type="inferred from homology"/>
<feature type="region of interest" description="VHIID" evidence="3">
    <location>
        <begin position="465"/>
        <end position="530"/>
    </location>
</feature>
<evidence type="ECO:0000256" key="3">
    <source>
        <dbReference type="PROSITE-ProRule" id="PRU01191"/>
    </source>
</evidence>
<feature type="region of interest" description="Leucine repeat II (LRII)" evidence="3">
    <location>
        <begin position="546"/>
        <end position="578"/>
    </location>
</feature>
<name>A0AAW1M950_SAPOF</name>
<feature type="region of interest" description="Disordered" evidence="4">
    <location>
        <begin position="288"/>
        <end position="319"/>
    </location>
</feature>
<comment type="caution">
    <text evidence="3">Lacks conserved residue(s) required for the propagation of feature annotation.</text>
</comment>
<evidence type="ECO:0000313" key="5">
    <source>
        <dbReference type="EMBL" id="KAK9742442.1"/>
    </source>
</evidence>
<protein>
    <recommendedName>
        <fullName evidence="7">Scarecrow-like protein 9</fullName>
    </recommendedName>
</protein>
<feature type="region of interest" description="SAW" evidence="3">
    <location>
        <begin position="684"/>
        <end position="759"/>
    </location>
</feature>
<dbReference type="EMBL" id="JBDFQZ010000003">
    <property type="protein sequence ID" value="KAK9742442.1"/>
    <property type="molecule type" value="Genomic_DNA"/>
</dbReference>
<dbReference type="Pfam" id="PF03514">
    <property type="entry name" value="GRAS"/>
    <property type="match status" value="1"/>
</dbReference>
<evidence type="ECO:0000256" key="1">
    <source>
        <dbReference type="ARBA" id="ARBA00023015"/>
    </source>
</evidence>
<evidence type="ECO:0000313" key="6">
    <source>
        <dbReference type="Proteomes" id="UP001443914"/>
    </source>
</evidence>
<evidence type="ECO:0000256" key="2">
    <source>
        <dbReference type="ARBA" id="ARBA00023163"/>
    </source>
</evidence>
<dbReference type="AlphaFoldDB" id="A0AAW1M950"/>
<feature type="region of interest" description="Disordered" evidence="4">
    <location>
        <begin position="360"/>
        <end position="382"/>
    </location>
</feature>
<evidence type="ECO:0008006" key="7">
    <source>
        <dbReference type="Google" id="ProtNLM"/>
    </source>
</evidence>
<accession>A0AAW1M950</accession>
<feature type="short sequence motif" description="VHIID" evidence="3">
    <location>
        <begin position="496"/>
        <end position="500"/>
    </location>
</feature>
<comment type="similarity">
    <text evidence="3">Belongs to the GRAS family.</text>
</comment>
<feature type="region of interest" description="Leucine repeat I (LRI)" evidence="3">
    <location>
        <begin position="386"/>
        <end position="446"/>
    </location>
</feature>
<sequence>MDPLLEELYGPLHRIKFNDQIIPSMSTHNFGNTVKMQDFDLNRGVANHPPLMPTNPNLDFVVPSLGHRVQTHEVERALHDDFEFSNDVVLKYINQLLMDEEDDGKTRLSHEPSALEAKEKSFFEVLGDMNPPLRDQYDPSIVKFDGWKGNGNGIGKRVTGCAPSTYSGDSCGSSVVDPIRYGFPYGYNLVPSANFPVSSSKPPLQMSQSSSNSAGGIIDSLFTSFESSIGSTTTSNAVGLAEGPAESPVSALSVSDIFNDSQSILQFHKGLEEASKFLPKGSLYQRLSKDGISTQSTRGKKHRYPEDVQLEEPGNKQSAVSVVPDEAIMRSEMFDKVLLCSEGKNDADLRESLKFEFNKKVQNTHAKGSSGGRGRGRKQGSKRDVVDLRSLLTLCAQAVASNDQRSANDLLRQIRQHSSQMGDGNQRMAHYFADGLEARLAGVGTSIYREILMGPGCAIDFLRAYHMFIAMCPFKKIGNFYSNRSIAIAAEKATRLHIIDVGVVYGFQWPCLFQRLASRPGGPPKIRITGVDLPQPGFRPAKRLEETGNRLKNYAESFKIPFEFQAIAKKWETVTVEDLNIDEDELLVVSCLFRFKYIPEETAMVECPRDIILNLIREIKPAIFIQGVVNGAFNSPFFITRFREALFHFSTLFDMLEVTIPRETKERLLIERDIFGRQAMNVIACEGLERIERPETYKQWQVRIERAGFKQLPLKQEITDMAKKRVKGVYHKDFSIDEDGWWLLQGWKGRIVYALTTWVIA</sequence>
<dbReference type="InterPro" id="IPR005202">
    <property type="entry name" value="TF_GRAS"/>
</dbReference>
<dbReference type="EMBL" id="JBDFQZ010000003">
    <property type="protein sequence ID" value="KAK9742441.1"/>
    <property type="molecule type" value="Genomic_DNA"/>
</dbReference>
<keyword evidence="6" id="KW-1185">Reference proteome</keyword>
<evidence type="ECO:0000256" key="4">
    <source>
        <dbReference type="SAM" id="MobiDB-lite"/>
    </source>
</evidence>
<reference evidence="5 6" key="1">
    <citation type="submission" date="2024-03" db="EMBL/GenBank/DDBJ databases">
        <title>WGS assembly of Saponaria officinalis var. Norfolk2.</title>
        <authorList>
            <person name="Jenkins J."/>
            <person name="Shu S."/>
            <person name="Grimwood J."/>
            <person name="Barry K."/>
            <person name="Goodstein D."/>
            <person name="Schmutz J."/>
            <person name="Leebens-Mack J."/>
            <person name="Osbourn A."/>
        </authorList>
    </citation>
    <scope>NUCLEOTIDE SEQUENCE [LARGE SCALE GENOMIC DNA]</scope>
    <source>
        <strain evidence="6">cv. Norfolk2</strain>
        <strain evidence="5">JIC</strain>
        <tissue evidence="5">Leaf</tissue>
    </source>
</reference>
<dbReference type="PROSITE" id="PS50985">
    <property type="entry name" value="GRAS"/>
    <property type="match status" value="1"/>
</dbReference>
<keyword evidence="2" id="KW-0804">Transcription</keyword>
<dbReference type="Proteomes" id="UP001443914">
    <property type="component" value="Unassembled WGS sequence"/>
</dbReference>
<keyword evidence="1" id="KW-0805">Transcription regulation</keyword>
<comment type="caution">
    <text evidence="5">The sequence shown here is derived from an EMBL/GenBank/DDBJ whole genome shotgun (WGS) entry which is preliminary data.</text>
</comment>
<organism evidence="5 6">
    <name type="scientific">Saponaria officinalis</name>
    <name type="common">Common soapwort</name>
    <name type="synonym">Lychnis saponaria</name>
    <dbReference type="NCBI Taxonomy" id="3572"/>
    <lineage>
        <taxon>Eukaryota</taxon>
        <taxon>Viridiplantae</taxon>
        <taxon>Streptophyta</taxon>
        <taxon>Embryophyta</taxon>
        <taxon>Tracheophyta</taxon>
        <taxon>Spermatophyta</taxon>
        <taxon>Magnoliopsida</taxon>
        <taxon>eudicotyledons</taxon>
        <taxon>Gunneridae</taxon>
        <taxon>Pentapetalae</taxon>
        <taxon>Caryophyllales</taxon>
        <taxon>Caryophyllaceae</taxon>
        <taxon>Caryophylleae</taxon>
        <taxon>Saponaria</taxon>
    </lineage>
</organism>
<gene>
    <name evidence="5" type="ORF">RND81_03G173300</name>
</gene>